<feature type="compositionally biased region" description="Polar residues" evidence="10">
    <location>
        <begin position="775"/>
        <end position="788"/>
    </location>
</feature>
<feature type="region of interest" description="Disordered" evidence="10">
    <location>
        <begin position="913"/>
        <end position="969"/>
    </location>
</feature>
<evidence type="ECO:0000256" key="7">
    <source>
        <dbReference type="ARBA" id="ARBA00023158"/>
    </source>
</evidence>
<keyword evidence="12" id="KW-1185">Reference proteome</keyword>
<feature type="domain" description="HRDC" evidence="11">
    <location>
        <begin position="479"/>
        <end position="559"/>
    </location>
</feature>
<dbReference type="GO" id="GO:0000175">
    <property type="term" value="F:3'-5'-RNA exonuclease activity"/>
    <property type="evidence" value="ECO:0000318"/>
    <property type="project" value="GO_Central"/>
</dbReference>
<dbReference type="PANTHER" id="PTHR12124:SF47">
    <property type="entry name" value="EXOSOME COMPONENT 10"/>
    <property type="match status" value="1"/>
</dbReference>
<dbReference type="InterPro" id="IPR010997">
    <property type="entry name" value="HRDC-like_sf"/>
</dbReference>
<dbReference type="RefSeq" id="XP_021845471.1">
    <property type="nucleotide sequence ID" value="XM_021989779.2"/>
</dbReference>
<evidence type="ECO:0000256" key="9">
    <source>
        <dbReference type="ARBA" id="ARBA00043957"/>
    </source>
</evidence>
<feature type="region of interest" description="Disordered" evidence="10">
    <location>
        <begin position="579"/>
        <end position="604"/>
    </location>
</feature>
<dbReference type="GO" id="GO:0071038">
    <property type="term" value="P:TRAMP-dependent tRNA surveillance pathway"/>
    <property type="evidence" value="ECO:0000318"/>
    <property type="project" value="GO_Central"/>
</dbReference>
<dbReference type="KEGG" id="soe:110785341"/>
<evidence type="ECO:0000256" key="10">
    <source>
        <dbReference type="SAM" id="MobiDB-lite"/>
    </source>
</evidence>
<dbReference type="InterPro" id="IPR012337">
    <property type="entry name" value="RNaseH-like_sf"/>
</dbReference>
<evidence type="ECO:0000313" key="13">
    <source>
        <dbReference type="RefSeq" id="XP_021845471.1"/>
    </source>
</evidence>
<evidence type="ECO:0000256" key="2">
    <source>
        <dbReference type="ARBA" id="ARBA00022552"/>
    </source>
</evidence>
<organism evidence="12 13">
    <name type="scientific">Spinacia oleracea</name>
    <name type="common">Spinach</name>
    <dbReference type="NCBI Taxonomy" id="3562"/>
    <lineage>
        <taxon>Eukaryota</taxon>
        <taxon>Viridiplantae</taxon>
        <taxon>Streptophyta</taxon>
        <taxon>Embryophyta</taxon>
        <taxon>Tracheophyta</taxon>
        <taxon>Spermatophyta</taxon>
        <taxon>Magnoliopsida</taxon>
        <taxon>eudicotyledons</taxon>
        <taxon>Gunneridae</taxon>
        <taxon>Pentapetalae</taxon>
        <taxon>Caryophyllales</taxon>
        <taxon>Chenopodiaceae</taxon>
        <taxon>Chenopodioideae</taxon>
        <taxon>Anserineae</taxon>
        <taxon>Spinacia</taxon>
    </lineage>
</organism>
<feature type="compositionally biased region" description="Polar residues" evidence="10">
    <location>
        <begin position="588"/>
        <end position="599"/>
    </location>
</feature>
<evidence type="ECO:0000256" key="6">
    <source>
        <dbReference type="ARBA" id="ARBA00022839"/>
    </source>
</evidence>
<dbReference type="GO" id="GO:0071035">
    <property type="term" value="P:nuclear polyadenylation-dependent rRNA catabolic process"/>
    <property type="evidence" value="ECO:0000318"/>
    <property type="project" value="GO_Central"/>
</dbReference>
<feature type="compositionally biased region" description="Basic and acidic residues" evidence="10">
    <location>
        <begin position="913"/>
        <end position="922"/>
    </location>
</feature>
<dbReference type="GO" id="GO:0000166">
    <property type="term" value="F:nucleotide binding"/>
    <property type="evidence" value="ECO:0007669"/>
    <property type="project" value="InterPro"/>
</dbReference>
<evidence type="ECO:0000256" key="8">
    <source>
        <dbReference type="ARBA" id="ARBA00023242"/>
    </source>
</evidence>
<dbReference type="GeneID" id="110785341"/>
<name>A0A9R0JSH3_SPIOL</name>
<dbReference type="Gene3D" id="3.30.420.10">
    <property type="entry name" value="Ribonuclease H-like superfamily/Ribonuclease H"/>
    <property type="match status" value="1"/>
</dbReference>
<dbReference type="GO" id="GO:0071051">
    <property type="term" value="P:poly(A)-dependent snoRNA 3'-end processing"/>
    <property type="evidence" value="ECO:0000318"/>
    <property type="project" value="GO_Central"/>
</dbReference>
<dbReference type="GO" id="GO:0005730">
    <property type="term" value="C:nucleolus"/>
    <property type="evidence" value="ECO:0000318"/>
    <property type="project" value="GO_Central"/>
</dbReference>
<dbReference type="InterPro" id="IPR044876">
    <property type="entry name" value="HRDC_dom_sf"/>
</dbReference>
<keyword evidence="6" id="KW-0269">Exonuclease</keyword>
<dbReference type="Pfam" id="PF00570">
    <property type="entry name" value="HRDC"/>
    <property type="match status" value="1"/>
</dbReference>
<dbReference type="PANTHER" id="PTHR12124">
    <property type="entry name" value="POLYMYOSITIS/SCLERODERMA AUTOANTIGEN-RELATED"/>
    <property type="match status" value="1"/>
</dbReference>
<evidence type="ECO:0000256" key="3">
    <source>
        <dbReference type="ARBA" id="ARBA00022722"/>
    </source>
</evidence>
<dbReference type="AlphaFoldDB" id="A0A9R0JSH3"/>
<dbReference type="Pfam" id="PF01612">
    <property type="entry name" value="DNA_pol_A_exo1"/>
    <property type="match status" value="1"/>
</dbReference>
<dbReference type="SUPFAM" id="SSF53098">
    <property type="entry name" value="Ribonuclease H-like"/>
    <property type="match status" value="1"/>
</dbReference>
<dbReference type="SMART" id="SM00474">
    <property type="entry name" value="35EXOc"/>
    <property type="match status" value="1"/>
</dbReference>
<dbReference type="InterPro" id="IPR002121">
    <property type="entry name" value="HRDC_dom"/>
</dbReference>
<dbReference type="FunFam" id="1.10.150.80:FF:000001">
    <property type="entry name" value="Putative exosome component 10"/>
    <property type="match status" value="1"/>
</dbReference>
<dbReference type="Pfam" id="PF08066">
    <property type="entry name" value="PMC2NT"/>
    <property type="match status" value="1"/>
</dbReference>
<feature type="region of interest" description="Disordered" evidence="10">
    <location>
        <begin position="775"/>
        <end position="900"/>
    </location>
</feature>
<comment type="subcellular location">
    <subcellularLocation>
        <location evidence="1">Nucleus</location>
    </subcellularLocation>
</comment>
<dbReference type="GO" id="GO:0071037">
    <property type="term" value="P:nuclear polyadenylation-dependent snRNA catabolic process"/>
    <property type="evidence" value="ECO:0000318"/>
    <property type="project" value="GO_Central"/>
</dbReference>
<dbReference type="InterPro" id="IPR049559">
    <property type="entry name" value="Rrp6p-like_exo"/>
</dbReference>
<proteinExistence type="inferred from homology"/>
<dbReference type="PROSITE" id="PS50967">
    <property type="entry name" value="HRDC"/>
    <property type="match status" value="1"/>
</dbReference>
<evidence type="ECO:0000256" key="1">
    <source>
        <dbReference type="ARBA" id="ARBA00004123"/>
    </source>
</evidence>
<reference evidence="13" key="2">
    <citation type="submission" date="2025-08" db="UniProtKB">
        <authorList>
            <consortium name="RefSeq"/>
        </authorList>
    </citation>
    <scope>IDENTIFICATION</scope>
    <source>
        <tissue evidence="13">Leaf</tissue>
    </source>
</reference>
<sequence>MNMDIDPLQSETTDAVKQKSESLIALSNGTISSSISKISGSSRVFPSEKDFHFYYNFDEFKGPIDEIGAKSQSMLQQINSAKQLWGGKEMEFPQDVDDEAYDWLVNVNDEVIEKFDVSVDEFSRLRKAEEEGARAKPMIDENGFQLVCGKKKKGLGIGGTREKEETVLSPTVRVVERDKKTEGPKQKIPFHISTIRRPQEEYNILVNNSNTPFQHVWLEKSEDDSKFIHPLEKLSVQDFVDCDVESVEPMKPPPLESTPFKMVEEVKDLKELAAKLRSANEIAVDLEHNQYRSFQGLTCLMQISTRTEDFVVDTLKLRIHIGPYLREIFKDPSKKKVMHGADRDIAWLQRDFGIYVCNLFDTGQASRVLQMERFSLEHLLQHFCGVTANKQYQNADWRLRPLPREMVRYAREDTHYLLYIYDLMRIRLLSESPDPENSKALISEVYTRSYDLCMQLYEKELLTETSYLYIYGVQAANLNAQQLSIAAGLCEWRDAIARAEDESTGYILPNKVLLEIAKQMPLTTSKLRHLVKSKHPYVERNLGSVVNIIRHSVQNSSSFEAVVQQLKEARIQMAPELNNAGTDISEPSEAQTASDNNIEGSDGSHYKHAPVHVQLKDEGLKLTGHDPNLSKDRCGVLVKDIRQNGIMTKDTNGSVTLESQREQLAFSSQKNVAETTVQLLKKPGRAFGALLGNSASKKKIDLKKDEDKLEQIKSSVNLPFYSFSSSEQELKQASNQSSEANRISNAQIIGDPSYEPDLGSISEDVILLDGDQQSIQASEESNRTTEVTPSDEHPVASGSNTKLNDIILLDSDSSDDEEPADSLGQDQNHDGRNDDQVAYQPEVVVLDEDEDEDEDEDNEPISLSDLSSSFQKCLQPVNENQGSSKQEHMSEETGSLQFKPFDYEAARKEVKFGEAAKKEAKTGDNNNRFGKKKSAASGRSSNDEDLLPQGKRRQAFPASGNRSSTFKAP</sequence>
<evidence type="ECO:0000259" key="11">
    <source>
        <dbReference type="PROSITE" id="PS50967"/>
    </source>
</evidence>
<keyword evidence="8" id="KW-0539">Nucleus</keyword>
<dbReference type="Proteomes" id="UP000813463">
    <property type="component" value="Chromosome 6"/>
</dbReference>
<dbReference type="InterPro" id="IPR002562">
    <property type="entry name" value="3'-5'_exonuclease_dom"/>
</dbReference>
<accession>A0A9R0JSH3</accession>
<evidence type="ECO:0000256" key="4">
    <source>
        <dbReference type="ARBA" id="ARBA00022801"/>
    </source>
</evidence>
<feature type="compositionally biased region" description="Acidic residues" evidence="10">
    <location>
        <begin position="845"/>
        <end position="859"/>
    </location>
</feature>
<dbReference type="OrthoDB" id="2250022at2759"/>
<feature type="compositionally biased region" description="Polar residues" evidence="10">
    <location>
        <begin position="960"/>
        <end position="969"/>
    </location>
</feature>
<dbReference type="SMART" id="SM00341">
    <property type="entry name" value="HRDC"/>
    <property type="match status" value="1"/>
</dbReference>
<keyword evidence="2" id="KW-0698">rRNA processing</keyword>
<comment type="similarity">
    <text evidence="9">Belongs to the exosome component 10/RRP6 family.</text>
</comment>
<reference evidence="12" key="1">
    <citation type="journal article" date="2021" name="Nat. Commun.">
        <title>Genomic analyses provide insights into spinach domestication and the genetic basis of agronomic traits.</title>
        <authorList>
            <person name="Cai X."/>
            <person name="Sun X."/>
            <person name="Xu C."/>
            <person name="Sun H."/>
            <person name="Wang X."/>
            <person name="Ge C."/>
            <person name="Zhang Z."/>
            <person name="Wang Q."/>
            <person name="Fei Z."/>
            <person name="Jiao C."/>
            <person name="Wang Q."/>
        </authorList>
    </citation>
    <scope>NUCLEOTIDE SEQUENCE [LARGE SCALE GENOMIC DNA]</scope>
    <source>
        <strain evidence="12">cv. Varoflay</strain>
    </source>
</reference>
<dbReference type="GO" id="GO:0071039">
    <property type="term" value="P:nuclear polyadenylation-dependent CUT catabolic process"/>
    <property type="evidence" value="ECO:0000318"/>
    <property type="project" value="GO_Central"/>
</dbReference>
<keyword evidence="4" id="KW-0378">Hydrolase</keyword>
<dbReference type="FunFam" id="3.30.420.10:FF:000065">
    <property type="entry name" value="Protein RRP6-like 2 isoform A"/>
    <property type="match status" value="1"/>
</dbReference>
<dbReference type="Gene3D" id="1.10.150.80">
    <property type="entry name" value="HRDC domain"/>
    <property type="match status" value="1"/>
</dbReference>
<dbReference type="GO" id="GO:0071040">
    <property type="term" value="P:nuclear polyadenylation-dependent antisense transcript catabolic process"/>
    <property type="evidence" value="ECO:0000318"/>
    <property type="project" value="GO_Central"/>
</dbReference>
<protein>
    <submittedName>
        <fullName evidence="13">Protein RRP6-like 2</fullName>
    </submittedName>
</protein>
<keyword evidence="3" id="KW-0540">Nuclease</keyword>
<keyword evidence="5" id="KW-0271">Exosome</keyword>
<dbReference type="SUPFAM" id="SSF47819">
    <property type="entry name" value="HRDC-like"/>
    <property type="match status" value="1"/>
</dbReference>
<gene>
    <name evidence="13" type="primary">LOC110785341</name>
</gene>
<dbReference type="InterPro" id="IPR036397">
    <property type="entry name" value="RNaseH_sf"/>
</dbReference>
<dbReference type="CDD" id="cd06147">
    <property type="entry name" value="Rrp6p_like_exo"/>
    <property type="match status" value="1"/>
</dbReference>
<dbReference type="InterPro" id="IPR045092">
    <property type="entry name" value="Rrp6-like"/>
</dbReference>
<dbReference type="GO" id="GO:0071036">
    <property type="term" value="P:nuclear polyadenylation-dependent snoRNA catabolic process"/>
    <property type="evidence" value="ECO:0000318"/>
    <property type="project" value="GO_Central"/>
</dbReference>
<dbReference type="GO" id="GO:0080188">
    <property type="term" value="P:gene silencing by siRNA-directed DNA methylation"/>
    <property type="evidence" value="ECO:0007669"/>
    <property type="project" value="UniProtKB-ARBA"/>
</dbReference>
<evidence type="ECO:0000256" key="5">
    <source>
        <dbReference type="ARBA" id="ARBA00022835"/>
    </source>
</evidence>
<feature type="compositionally biased region" description="Polar residues" evidence="10">
    <location>
        <begin position="864"/>
        <end position="884"/>
    </location>
</feature>
<dbReference type="GO" id="GO:0000176">
    <property type="term" value="C:nuclear exosome (RNase complex)"/>
    <property type="evidence" value="ECO:0000318"/>
    <property type="project" value="GO_Central"/>
</dbReference>
<keyword evidence="7" id="KW-0943">RNA-mediated gene silencing</keyword>
<dbReference type="GO" id="GO:0000467">
    <property type="term" value="P:exonucleolytic trimming to generate mature 3'-end of 5.8S rRNA from tricistronic rRNA transcript (SSU-rRNA, 5.8S rRNA, LSU-rRNA)"/>
    <property type="evidence" value="ECO:0000318"/>
    <property type="project" value="GO_Central"/>
</dbReference>
<dbReference type="InterPro" id="IPR012588">
    <property type="entry name" value="Exosome-assoc_fac_Rrp6_N"/>
</dbReference>
<evidence type="ECO:0000313" key="12">
    <source>
        <dbReference type="Proteomes" id="UP000813463"/>
    </source>
</evidence>
<dbReference type="GO" id="GO:0071044">
    <property type="term" value="P:histone mRNA catabolic process"/>
    <property type="evidence" value="ECO:0000318"/>
    <property type="project" value="GO_Central"/>
</dbReference>
<dbReference type="GO" id="GO:0003727">
    <property type="term" value="F:single-stranded RNA binding"/>
    <property type="evidence" value="ECO:0000318"/>
    <property type="project" value="GO_Central"/>
</dbReference>